<dbReference type="Proteomes" id="UP000595101">
    <property type="component" value="Chromosome"/>
</dbReference>
<feature type="compositionally biased region" description="Polar residues" evidence="1">
    <location>
        <begin position="709"/>
        <end position="723"/>
    </location>
</feature>
<accession>A0A7T2PIF2</accession>
<evidence type="ECO:0000313" key="3">
    <source>
        <dbReference type="Proteomes" id="UP000595101"/>
    </source>
</evidence>
<gene>
    <name evidence="2" type="ORF">I6G90_07735</name>
</gene>
<dbReference type="EMBL" id="CP065745">
    <property type="protein sequence ID" value="QPR56277.1"/>
    <property type="molecule type" value="Genomic_DNA"/>
</dbReference>
<dbReference type="Gene3D" id="3.30.420.10">
    <property type="entry name" value="Ribonuclease H-like superfamily/Ribonuclease H"/>
    <property type="match status" value="1"/>
</dbReference>
<name>A0A7T2PIF2_9GAMM</name>
<feature type="region of interest" description="Disordered" evidence="1">
    <location>
        <begin position="706"/>
        <end position="729"/>
    </location>
</feature>
<evidence type="ECO:0000313" key="2">
    <source>
        <dbReference type="EMBL" id="QPR56277.1"/>
    </source>
</evidence>
<evidence type="ECO:0000256" key="1">
    <source>
        <dbReference type="SAM" id="MobiDB-lite"/>
    </source>
</evidence>
<protein>
    <submittedName>
        <fullName evidence="2">Transposase</fullName>
    </submittedName>
</protein>
<organism evidence="2 3">
    <name type="scientific">Aeromonas allosaccharophila</name>
    <dbReference type="NCBI Taxonomy" id="656"/>
    <lineage>
        <taxon>Bacteria</taxon>
        <taxon>Pseudomonadati</taxon>
        <taxon>Pseudomonadota</taxon>
        <taxon>Gammaproteobacteria</taxon>
        <taxon>Aeromonadales</taxon>
        <taxon>Aeromonadaceae</taxon>
        <taxon>Aeromonas</taxon>
    </lineage>
</organism>
<dbReference type="GO" id="GO:0003676">
    <property type="term" value="F:nucleic acid binding"/>
    <property type="evidence" value="ECO:0007669"/>
    <property type="project" value="InterPro"/>
</dbReference>
<reference evidence="2 3" key="1">
    <citation type="submission" date="2020-12" db="EMBL/GenBank/DDBJ databases">
        <title>FDA dAtabase for Regulatory Grade micrObial Sequences (FDA-ARGOS): Supporting development and validation of Infectious Disease Dx tests.</title>
        <authorList>
            <person name="Sproer C."/>
            <person name="Gronow S."/>
            <person name="Severitt S."/>
            <person name="Schroder I."/>
            <person name="Tallon L."/>
            <person name="Sadzewicz L."/>
            <person name="Zhao X."/>
            <person name="Boylan J."/>
            <person name="Ott S."/>
            <person name="Bowen H."/>
            <person name="Vavikolanu K."/>
            <person name="Mehta A."/>
            <person name="Aluvathingal J."/>
            <person name="Nadendla S."/>
            <person name="Lowell S."/>
            <person name="Myers T."/>
            <person name="Yan Y."/>
            <person name="Sichtig H."/>
        </authorList>
    </citation>
    <scope>NUCLEOTIDE SEQUENCE [LARGE SCALE GENOMIC DNA]</scope>
    <source>
        <strain evidence="2 3">FDAARGOS_933</strain>
    </source>
</reference>
<sequence>MRVNQKIVSDTKNSSELLIIDICWDTMRLAVTELLLVSPKRPFTLSLDEVENDISQGRRHIADHDFPKIIYEADNNLNPSWIKKRDEGLATLEPLISDHELRHRYLYGDSSGILKLLIDRSGKSKKYVTSQLNRYFRCGGIPNALLPNYFACGKNHQLPTTYLELEKGKVCLASKRGRETLYGKSYRGITQQDIKNIVFFSKKIRSGTEVQLSRLYLDFCMEYASTELRPMGAPDEDIAEPFKMLLPRNYLISPKSFKRQLTKYVDQLTFLKKRVGSINYDRDYAGKPGLARAGLRGPASRYEIDSTIADIYIRYSYSKDELVSIGRPVIYSVVDSFSGMIVGIHVGFDSPCWHGASQALFNAMSNKVEFCRQYGYEIAESDWPCQEVCRELTLDRGSENTDSNIASLLRGQIGITVGNFNAYHRGDMKGTVEKSFDIIQSLAIPFDSGKVVKSPKKEDQHASRNSLYTYEQFMVRLIKCIIFTNNNRERVLSHNFEMSRDGVVFTSRGVWDWGMEQAILKPRVSTNRLRYALLPEAEATVRSQGVFFKGLYYNCNEIVRRGYLDRAKNIGRFKIKVRYTDISTNHIWYGDDESGELLQLDLTDRSEAYKNQIWANVMRRQAIVKEQLAILDESRFDARALLEMDLKQCDDAIRAESRHLKKSNAKGIQPGMKTLKHIEAVQQRHNEMQAIYADLSGVDNRDQIHRPKSLQSKQNLNDPTVISFQEDEQ</sequence>
<dbReference type="AlphaFoldDB" id="A0A7T2PIF2"/>
<dbReference type="KEGG" id="aall:I6G90_07735"/>
<proteinExistence type="predicted"/>
<dbReference type="InterPro" id="IPR036397">
    <property type="entry name" value="RNaseH_sf"/>
</dbReference>